<dbReference type="PANTHER" id="PTHR43479">
    <property type="entry name" value="ACREF/ENVCD OPERON REPRESSOR-RELATED"/>
    <property type="match status" value="1"/>
</dbReference>
<accession>A0A927BYA9</accession>
<dbReference type="InterPro" id="IPR001647">
    <property type="entry name" value="HTH_TetR"/>
</dbReference>
<feature type="DNA-binding region" description="H-T-H motif" evidence="2">
    <location>
        <begin position="36"/>
        <end position="55"/>
    </location>
</feature>
<gene>
    <name evidence="4" type="ORF">IDH44_23305</name>
</gene>
<name>A0A927BYA9_9BACL</name>
<dbReference type="EMBL" id="JACXIZ010000054">
    <property type="protein sequence ID" value="MBD2848136.1"/>
    <property type="molecule type" value="Genomic_DNA"/>
</dbReference>
<keyword evidence="5" id="KW-1185">Reference proteome</keyword>
<evidence type="ECO:0000313" key="5">
    <source>
        <dbReference type="Proteomes" id="UP000621560"/>
    </source>
</evidence>
<dbReference type="SUPFAM" id="SSF48498">
    <property type="entry name" value="Tetracyclin repressor-like, C-terminal domain"/>
    <property type="match status" value="1"/>
</dbReference>
<dbReference type="PRINTS" id="PR00455">
    <property type="entry name" value="HTHTETR"/>
</dbReference>
<protein>
    <submittedName>
        <fullName evidence="4">TetR/AcrR family transcriptional regulator</fullName>
    </submittedName>
</protein>
<dbReference type="Proteomes" id="UP000621560">
    <property type="component" value="Unassembled WGS sequence"/>
</dbReference>
<dbReference type="Pfam" id="PF00440">
    <property type="entry name" value="TetR_N"/>
    <property type="match status" value="1"/>
</dbReference>
<sequence length="197" mass="22283">MPRTREENERIRQMTRDKVRTAATEVFVEQGYHAASIEAIAAKAGISKGLLYSHYKGKEALLEEMAQQRAAEIAAVMQASLALSDPRAQLRSIVDGALDQTAQQPELYRFFVHLQTQPEEDRVLGKYSLLLKREMSAQYDKQCRIFEALGAPEPRIASLYFSSALQGAMLMLSTYPSDYPLSRMKQEIMRQFASDSQ</sequence>
<keyword evidence="1 2" id="KW-0238">DNA-binding</keyword>
<dbReference type="PROSITE" id="PS50977">
    <property type="entry name" value="HTH_TETR_2"/>
    <property type="match status" value="1"/>
</dbReference>
<dbReference type="PANTHER" id="PTHR43479:SF11">
    <property type="entry name" value="ACREF_ENVCD OPERON REPRESSOR-RELATED"/>
    <property type="match status" value="1"/>
</dbReference>
<dbReference type="InterPro" id="IPR036271">
    <property type="entry name" value="Tet_transcr_reg_TetR-rel_C_sf"/>
</dbReference>
<feature type="domain" description="HTH tetR-type" evidence="3">
    <location>
        <begin position="13"/>
        <end position="73"/>
    </location>
</feature>
<dbReference type="Gene3D" id="1.10.357.10">
    <property type="entry name" value="Tetracycline Repressor, domain 2"/>
    <property type="match status" value="1"/>
</dbReference>
<evidence type="ECO:0000256" key="2">
    <source>
        <dbReference type="PROSITE-ProRule" id="PRU00335"/>
    </source>
</evidence>
<organism evidence="4 5">
    <name type="scientific">Paenibacillus sabuli</name>
    <dbReference type="NCBI Taxonomy" id="2772509"/>
    <lineage>
        <taxon>Bacteria</taxon>
        <taxon>Bacillati</taxon>
        <taxon>Bacillota</taxon>
        <taxon>Bacilli</taxon>
        <taxon>Bacillales</taxon>
        <taxon>Paenibacillaceae</taxon>
        <taxon>Paenibacillus</taxon>
    </lineage>
</organism>
<comment type="caution">
    <text evidence="4">The sequence shown here is derived from an EMBL/GenBank/DDBJ whole genome shotgun (WGS) entry which is preliminary data.</text>
</comment>
<evidence type="ECO:0000313" key="4">
    <source>
        <dbReference type="EMBL" id="MBD2848136.1"/>
    </source>
</evidence>
<proteinExistence type="predicted"/>
<dbReference type="InterPro" id="IPR050624">
    <property type="entry name" value="HTH-type_Tx_Regulator"/>
</dbReference>
<evidence type="ECO:0000259" key="3">
    <source>
        <dbReference type="PROSITE" id="PS50977"/>
    </source>
</evidence>
<dbReference type="GO" id="GO:0003677">
    <property type="term" value="F:DNA binding"/>
    <property type="evidence" value="ECO:0007669"/>
    <property type="project" value="UniProtKB-UniRule"/>
</dbReference>
<evidence type="ECO:0000256" key="1">
    <source>
        <dbReference type="ARBA" id="ARBA00023125"/>
    </source>
</evidence>
<dbReference type="RefSeq" id="WP_190921234.1">
    <property type="nucleotide sequence ID" value="NZ_JACXIZ010000054.1"/>
</dbReference>
<reference evidence="4" key="1">
    <citation type="submission" date="2020-09" db="EMBL/GenBank/DDBJ databases">
        <title>A novel bacterium of genus Paenibacillus, isolated from South China Sea.</title>
        <authorList>
            <person name="Huang H."/>
            <person name="Mo K."/>
            <person name="Hu Y."/>
        </authorList>
    </citation>
    <scope>NUCLEOTIDE SEQUENCE</scope>
    <source>
        <strain evidence="4">IB182496</strain>
    </source>
</reference>
<dbReference type="InterPro" id="IPR009057">
    <property type="entry name" value="Homeodomain-like_sf"/>
</dbReference>
<dbReference type="SUPFAM" id="SSF46689">
    <property type="entry name" value="Homeodomain-like"/>
    <property type="match status" value="1"/>
</dbReference>
<dbReference type="AlphaFoldDB" id="A0A927BYA9"/>